<evidence type="ECO:0000256" key="2">
    <source>
        <dbReference type="ARBA" id="ARBA00022827"/>
    </source>
</evidence>
<dbReference type="InterPro" id="IPR016166">
    <property type="entry name" value="FAD-bd_PCMH"/>
</dbReference>
<dbReference type="InterPro" id="IPR016170">
    <property type="entry name" value="Cytok_DH_C_sf"/>
</dbReference>
<keyword evidence="2" id="KW-0274">FAD</keyword>
<dbReference type="GO" id="GO:0071949">
    <property type="term" value="F:FAD binding"/>
    <property type="evidence" value="ECO:0007669"/>
    <property type="project" value="InterPro"/>
</dbReference>
<evidence type="ECO:0000256" key="1">
    <source>
        <dbReference type="ARBA" id="ARBA00022630"/>
    </source>
</evidence>
<accession>A0A248VYU5</accession>
<dbReference type="GO" id="GO:1903457">
    <property type="term" value="P:lactate catabolic process"/>
    <property type="evidence" value="ECO:0007669"/>
    <property type="project" value="TreeGrafter"/>
</dbReference>
<keyword evidence="4" id="KW-0614">Plasmid</keyword>
<keyword evidence="1" id="KW-0285">Flavoprotein</keyword>
<dbReference type="InterPro" id="IPR006094">
    <property type="entry name" value="Oxid_FAD_bind_N"/>
</dbReference>
<dbReference type="InterPro" id="IPR016169">
    <property type="entry name" value="FAD-bd_PCMH_sub2"/>
</dbReference>
<dbReference type="PROSITE" id="PS51387">
    <property type="entry name" value="FAD_PCMH"/>
    <property type="match status" value="1"/>
</dbReference>
<dbReference type="GO" id="GO:0004458">
    <property type="term" value="F:D-lactate dehydrogenase (cytochrome) activity"/>
    <property type="evidence" value="ECO:0007669"/>
    <property type="project" value="TreeGrafter"/>
</dbReference>
<organism evidence="4 5">
    <name type="scientific">Paraburkholderia aromaticivorans</name>
    <dbReference type="NCBI Taxonomy" id="2026199"/>
    <lineage>
        <taxon>Bacteria</taxon>
        <taxon>Pseudomonadati</taxon>
        <taxon>Pseudomonadota</taxon>
        <taxon>Betaproteobacteria</taxon>
        <taxon>Burkholderiales</taxon>
        <taxon>Burkholderiaceae</taxon>
        <taxon>Paraburkholderia</taxon>
    </lineage>
</organism>
<dbReference type="InterPro" id="IPR036318">
    <property type="entry name" value="FAD-bd_PCMH-like_sf"/>
</dbReference>
<dbReference type="InterPro" id="IPR016164">
    <property type="entry name" value="FAD-linked_Oxase-like_C"/>
</dbReference>
<dbReference type="PANTHER" id="PTHR11748">
    <property type="entry name" value="D-LACTATE DEHYDROGENASE"/>
    <property type="match status" value="1"/>
</dbReference>
<proteinExistence type="predicted"/>
<dbReference type="OrthoDB" id="9811557at2"/>
<dbReference type="KEGG" id="parb:CJU94_39130"/>
<geneLocation type="plasmid" evidence="4 5">
    <name>pBN3</name>
</geneLocation>
<sequence length="457" mass="49434">MMKNFSELLQKSGIALDPVRTAAMALRGAVGMVTPKFAVRPATVEQVQTIQKAAKADGVTLWVTPNHSGNGLQAPAAGSERSVLVDLSRMNRILKVDTDSAYVLVEPGVSYGELRRWLKDKGFSMWVDAGRDDDASIMGGILDRAFGYTAYGDHAMMQCGLELVMRDGTLVRTGMGAFGTDDGRAWQLFKYGFGPYTDGLYQQGDWAVPTKVGFWISPQPPAYRPFALRMDDEKAFVAATEAARDLRINMVVPNNMVLIDKASDEALYGPGASPWNLYGAVYGLPKNLDFLWTTLHGLAGKLGGRLEDLGQVSSGPGGAHAALMRGEASAAWRAFHERHQGRYLRLVFALPIEGDKALRFVARSRELARESGCDLVIEQGTSWRALLAEILLVAPDGDNRKQRDCAERLIQAWALEGIGVVRADPALRAAALGTYADAGFVKLRGKVAAALTDGVAA</sequence>
<keyword evidence="5" id="KW-1185">Reference proteome</keyword>
<feature type="domain" description="FAD-binding PCMH-type" evidence="3">
    <location>
        <begin position="30"/>
        <end position="219"/>
    </location>
</feature>
<gene>
    <name evidence="4" type="ORF">CJU94_39130</name>
</gene>
<evidence type="ECO:0000313" key="5">
    <source>
        <dbReference type="Proteomes" id="UP000215158"/>
    </source>
</evidence>
<dbReference type="Pfam" id="PF01565">
    <property type="entry name" value="FAD_binding_4"/>
    <property type="match status" value="1"/>
</dbReference>
<dbReference type="RefSeq" id="WP_095423863.1">
    <property type="nucleotide sequence ID" value="NZ_CP022993.1"/>
</dbReference>
<dbReference type="GO" id="GO:0008720">
    <property type="term" value="F:D-lactate dehydrogenase (NAD+) activity"/>
    <property type="evidence" value="ECO:0007669"/>
    <property type="project" value="TreeGrafter"/>
</dbReference>
<protein>
    <recommendedName>
        <fullName evidence="3">FAD-binding PCMH-type domain-containing protein</fullName>
    </recommendedName>
</protein>
<dbReference type="SUPFAM" id="SSF55103">
    <property type="entry name" value="FAD-linked oxidases, C-terminal domain"/>
    <property type="match status" value="1"/>
</dbReference>
<dbReference type="Gene3D" id="3.30.465.10">
    <property type="match status" value="1"/>
</dbReference>
<dbReference type="Gene3D" id="3.30.43.10">
    <property type="entry name" value="Uridine Diphospho-n-acetylenolpyruvylglucosamine Reductase, domain 2"/>
    <property type="match status" value="1"/>
</dbReference>
<dbReference type="PANTHER" id="PTHR11748:SF114">
    <property type="entry name" value="ARYL-ALCOHOL OXIDASE VANILLYL-ALCOHOL OXIDASE (AFU_ORTHOLOGUE AFUA_3G09500)-RELATED"/>
    <property type="match status" value="1"/>
</dbReference>
<name>A0A248VYU5_9BURK</name>
<dbReference type="AlphaFoldDB" id="A0A248VYU5"/>
<dbReference type="EMBL" id="CP022993">
    <property type="protein sequence ID" value="ASW04174.1"/>
    <property type="molecule type" value="Genomic_DNA"/>
</dbReference>
<reference evidence="4 5" key="1">
    <citation type="submission" date="2017-08" db="EMBL/GenBank/DDBJ databases">
        <title>Identification and genetic characteristics of simultaneous BTEX- and naphthalene-degrading Paraburkholderia sp. BN5 isolated from petroleum-contaminated soil.</title>
        <authorList>
            <person name="Lee Y."/>
            <person name="Jeon C.O."/>
        </authorList>
    </citation>
    <scope>NUCLEOTIDE SEQUENCE [LARGE SCALE GENOMIC DNA]</scope>
    <source>
        <strain evidence="4 5">BN5</strain>
        <plasmid evidence="4 5">pBN3</plasmid>
    </source>
</reference>
<dbReference type="InterPro" id="IPR016167">
    <property type="entry name" value="FAD-bd_PCMH_sub1"/>
</dbReference>
<dbReference type="Gene3D" id="3.40.462.10">
    <property type="entry name" value="FAD-linked oxidases, C-terminal domain"/>
    <property type="match status" value="1"/>
</dbReference>
<evidence type="ECO:0000313" key="4">
    <source>
        <dbReference type="EMBL" id="ASW04174.1"/>
    </source>
</evidence>
<evidence type="ECO:0000259" key="3">
    <source>
        <dbReference type="PROSITE" id="PS51387"/>
    </source>
</evidence>
<dbReference type="SUPFAM" id="SSF56176">
    <property type="entry name" value="FAD-binding/transporter-associated domain-like"/>
    <property type="match status" value="1"/>
</dbReference>
<dbReference type="Proteomes" id="UP000215158">
    <property type="component" value="Plasmid pBN3"/>
</dbReference>